<feature type="compositionally biased region" description="Basic and acidic residues" evidence="1">
    <location>
        <begin position="115"/>
        <end position="126"/>
    </location>
</feature>
<dbReference type="InterPro" id="IPR005162">
    <property type="entry name" value="Retrotrans_gag_dom"/>
</dbReference>
<gene>
    <name evidence="3" type="ORF">F2Q70_00038876</name>
</gene>
<comment type="caution">
    <text evidence="3">The sequence shown here is derived from an EMBL/GenBank/DDBJ whole genome shotgun (WGS) entry which is preliminary data.</text>
</comment>
<reference evidence="3" key="1">
    <citation type="submission" date="2019-12" db="EMBL/GenBank/DDBJ databases">
        <title>Genome sequencing and annotation of Brassica cretica.</title>
        <authorList>
            <person name="Studholme D.J."/>
            <person name="Sarris P.F."/>
        </authorList>
    </citation>
    <scope>NUCLEOTIDE SEQUENCE</scope>
    <source>
        <strain evidence="3">PFS-102/07</strain>
        <tissue evidence="3">Leaf</tissue>
    </source>
</reference>
<dbReference type="Pfam" id="PF03732">
    <property type="entry name" value="Retrotrans_gag"/>
    <property type="match status" value="1"/>
</dbReference>
<name>A0A8S9KEJ8_BRACR</name>
<sequence>MQSRERSYEDEANIDSSQSSSAVRRAESVFDPAWLFAELDVEDNEIEPEPDKEAPDGATKAESPMVAYLEQMFSKRLDAMQSMVERLPGTEPSETRNPLKDQQGLQKSKLGHIPEPADREGRRDGSVHVARHLSPLHLKARADQCSEVDGPTDTVHPTSIDTVHPTSIDTVHPTSIDTVHPTSIDTVHPTSIDTVHPTSINTIHPTSIDTVHLPSIDAIQPASIDTVHPPSDTTCLEAEKVEVLILTVEENEMLRDEEGRTHNSTGQLINPEGAVIPDVIDVAETNNFDLNREWYDWGSVDPFRGLIKELEELASASEQNEVSVDHIICKIFPYSLFGDAFSWFSQLQPRSLTCWEDIKTAFLNKFLYEATTTREKEKNDKWDRFLASLDEEYRIPIQLLDDIMAKRGEQHVSGELSRVEEAGTEGMTSTSTDGTTSTSTDITTSKSIDITTSMSIDVTTSSSINDVDREVTMEDSLELEE</sequence>
<feature type="compositionally biased region" description="Basic and acidic residues" evidence="1">
    <location>
        <begin position="411"/>
        <end position="421"/>
    </location>
</feature>
<protein>
    <recommendedName>
        <fullName evidence="2">Retrotransposon gag domain-containing protein</fullName>
    </recommendedName>
</protein>
<evidence type="ECO:0000313" key="3">
    <source>
        <dbReference type="EMBL" id="KAF2591883.1"/>
    </source>
</evidence>
<proteinExistence type="predicted"/>
<feature type="region of interest" description="Disordered" evidence="1">
    <location>
        <begin position="1"/>
        <end position="25"/>
    </location>
</feature>
<accession>A0A8S9KEJ8</accession>
<feature type="region of interest" description="Disordered" evidence="1">
    <location>
        <begin position="40"/>
        <end position="61"/>
    </location>
</feature>
<dbReference type="AlphaFoldDB" id="A0A8S9KEJ8"/>
<evidence type="ECO:0000259" key="2">
    <source>
        <dbReference type="Pfam" id="PF03732"/>
    </source>
</evidence>
<organism evidence="3">
    <name type="scientific">Brassica cretica</name>
    <name type="common">Mustard</name>
    <dbReference type="NCBI Taxonomy" id="69181"/>
    <lineage>
        <taxon>Eukaryota</taxon>
        <taxon>Viridiplantae</taxon>
        <taxon>Streptophyta</taxon>
        <taxon>Embryophyta</taxon>
        <taxon>Tracheophyta</taxon>
        <taxon>Spermatophyta</taxon>
        <taxon>Magnoliopsida</taxon>
        <taxon>eudicotyledons</taxon>
        <taxon>Gunneridae</taxon>
        <taxon>Pentapetalae</taxon>
        <taxon>rosids</taxon>
        <taxon>malvids</taxon>
        <taxon>Brassicales</taxon>
        <taxon>Brassicaceae</taxon>
        <taxon>Brassiceae</taxon>
        <taxon>Brassica</taxon>
    </lineage>
</organism>
<feature type="region of interest" description="Disordered" evidence="1">
    <location>
        <begin position="87"/>
        <end position="126"/>
    </location>
</feature>
<feature type="region of interest" description="Disordered" evidence="1">
    <location>
        <begin position="411"/>
        <end position="442"/>
    </location>
</feature>
<feature type="domain" description="Retrotransposon gag" evidence="2">
    <location>
        <begin position="330"/>
        <end position="374"/>
    </location>
</feature>
<dbReference type="EMBL" id="QGKY02000190">
    <property type="protein sequence ID" value="KAF2591883.1"/>
    <property type="molecule type" value="Genomic_DNA"/>
</dbReference>
<feature type="compositionally biased region" description="Low complexity" evidence="1">
    <location>
        <begin position="428"/>
        <end position="442"/>
    </location>
</feature>
<evidence type="ECO:0000256" key="1">
    <source>
        <dbReference type="SAM" id="MobiDB-lite"/>
    </source>
</evidence>